<sequence>MCYENNGTHLRDASFSSYLNNNEDTFVLKLTESIVKPSGNINSPQKAMYQASLGKKKSEYGEIGVFGAEKYFNGAMDEEETKIVNKVGKKQQTMKDGRVGMHGIKPKTKLGTPSTCSEASWNSRSALLPNAQNREDRAKGKSFLATFGCKCYCSDKEAVDVDENVSDNKSSINSKKSDDCGEIYGRLAAKLPIEIKHDPIGVTRTKQTPSLSWIKEEIPFANSDKRGSGHMSIDGHFKNLEEENARKSLEVFGSPIIDNDDIALNLEKKLAMLTWDANPRAENTPIALSVRSGSNDDTDKEDIASNLEKKVAMLTWDADPRVKTTLVSPAVRNELLNDDVDSDSSSDLFEIKSLSSNGHAFLRRQASDGMSGCMSPNSCYEPSEASIDWSVVTASAANFSVATDYDEPNPITTMNNHELRKTTTKTTTSIAKDRCCRSHKAVKVVGGVHKVPEKKPELRKLPKSNTFTPRSRFQTESKVTDFESAHAQRAFANSPRAVEPLYIA</sequence>
<dbReference type="STRING" id="218851.A0A2G5ENY7"/>
<gene>
    <name evidence="2" type="ORF">AQUCO_00600288v1</name>
</gene>
<protein>
    <recommendedName>
        <fullName evidence="4">Phytochrome kinase substrate 1</fullName>
    </recommendedName>
</protein>
<evidence type="ECO:0000256" key="1">
    <source>
        <dbReference type="SAM" id="MobiDB-lite"/>
    </source>
</evidence>
<dbReference type="PANTHER" id="PTHR33781">
    <property type="entry name" value="PROTEIN PHYTOCHROME KINASE SUBSTRATE 1-RELATED"/>
    <property type="match status" value="1"/>
</dbReference>
<feature type="region of interest" description="Disordered" evidence="1">
    <location>
        <begin position="92"/>
        <end position="116"/>
    </location>
</feature>
<evidence type="ECO:0008006" key="4">
    <source>
        <dbReference type="Google" id="ProtNLM"/>
    </source>
</evidence>
<evidence type="ECO:0000313" key="2">
    <source>
        <dbReference type="EMBL" id="PIA57453.1"/>
    </source>
</evidence>
<dbReference type="AlphaFoldDB" id="A0A2G5ENY7"/>
<dbReference type="FunCoup" id="A0A2G5ENY7">
    <property type="interactions" value="588"/>
</dbReference>
<reference evidence="2 3" key="1">
    <citation type="submission" date="2017-09" db="EMBL/GenBank/DDBJ databases">
        <title>WGS assembly of Aquilegia coerulea Goldsmith.</title>
        <authorList>
            <person name="Hodges S."/>
            <person name="Kramer E."/>
            <person name="Nordborg M."/>
            <person name="Tomkins J."/>
            <person name="Borevitz J."/>
            <person name="Derieg N."/>
            <person name="Yan J."/>
            <person name="Mihaltcheva S."/>
            <person name="Hayes R.D."/>
            <person name="Rokhsar D."/>
        </authorList>
    </citation>
    <scope>NUCLEOTIDE SEQUENCE [LARGE SCALE GENOMIC DNA]</scope>
    <source>
        <strain evidence="3">cv. Goldsmith</strain>
    </source>
</reference>
<dbReference type="PANTHER" id="PTHR33781:SF4">
    <property type="entry name" value="PROTEIN PHYTOCHROME KINASE SUBSTRATE 1"/>
    <property type="match status" value="1"/>
</dbReference>
<dbReference type="InParanoid" id="A0A2G5ENY7"/>
<dbReference type="InterPro" id="IPR039615">
    <property type="entry name" value="PKS"/>
</dbReference>
<accession>A0A2G5ENY7</accession>
<dbReference type="Proteomes" id="UP000230069">
    <property type="component" value="Unassembled WGS sequence"/>
</dbReference>
<dbReference type="GO" id="GO:0009638">
    <property type="term" value="P:phototropism"/>
    <property type="evidence" value="ECO:0007669"/>
    <property type="project" value="InterPro"/>
</dbReference>
<keyword evidence="3" id="KW-1185">Reference proteome</keyword>
<proteinExistence type="predicted"/>
<organism evidence="2 3">
    <name type="scientific">Aquilegia coerulea</name>
    <name type="common">Rocky mountain columbine</name>
    <dbReference type="NCBI Taxonomy" id="218851"/>
    <lineage>
        <taxon>Eukaryota</taxon>
        <taxon>Viridiplantae</taxon>
        <taxon>Streptophyta</taxon>
        <taxon>Embryophyta</taxon>
        <taxon>Tracheophyta</taxon>
        <taxon>Spermatophyta</taxon>
        <taxon>Magnoliopsida</taxon>
        <taxon>Ranunculales</taxon>
        <taxon>Ranunculaceae</taxon>
        <taxon>Thalictroideae</taxon>
        <taxon>Aquilegia</taxon>
    </lineage>
</organism>
<evidence type="ECO:0000313" key="3">
    <source>
        <dbReference type="Proteomes" id="UP000230069"/>
    </source>
</evidence>
<name>A0A2G5ENY7_AQUCA</name>
<dbReference type="EMBL" id="KZ305023">
    <property type="protein sequence ID" value="PIA57453.1"/>
    <property type="molecule type" value="Genomic_DNA"/>
</dbReference>
<dbReference type="OrthoDB" id="1916150at2759"/>